<feature type="region of interest" description="Disordered" evidence="1">
    <location>
        <begin position="77"/>
        <end position="110"/>
    </location>
</feature>
<dbReference type="PANTHER" id="PTHR13132:SF29">
    <property type="entry name" value="ALPHA-(1,6)-FUCOSYLTRANSFERASE"/>
    <property type="match status" value="1"/>
</dbReference>
<feature type="compositionally biased region" description="Basic residues" evidence="1">
    <location>
        <begin position="517"/>
        <end position="530"/>
    </location>
</feature>
<feature type="region of interest" description="Disordered" evidence="1">
    <location>
        <begin position="478"/>
        <end position="618"/>
    </location>
</feature>
<dbReference type="CDD" id="cd09897">
    <property type="entry name" value="H3TH_FEN1-XPG-like"/>
    <property type="match status" value="1"/>
</dbReference>
<dbReference type="Gene3D" id="3.40.50.1010">
    <property type="entry name" value="5'-nuclease"/>
    <property type="match status" value="1"/>
</dbReference>
<dbReference type="GO" id="GO:0046921">
    <property type="term" value="F:alpha-(1-&gt;6)-fucosyltransferase activity"/>
    <property type="evidence" value="ECO:0007669"/>
    <property type="project" value="TreeGrafter"/>
</dbReference>
<dbReference type="Pfam" id="PF19745">
    <property type="entry name" value="FUT8_N_cat"/>
    <property type="match status" value="1"/>
</dbReference>
<dbReference type="InterPro" id="IPR029060">
    <property type="entry name" value="PIN-like_dom_sf"/>
</dbReference>
<dbReference type="GO" id="GO:0006487">
    <property type="term" value="P:protein N-linked glycosylation"/>
    <property type="evidence" value="ECO:0007669"/>
    <property type="project" value="TreeGrafter"/>
</dbReference>
<dbReference type="EMBL" id="JAHRHY010000019">
    <property type="protein sequence ID" value="KAG9062302.1"/>
    <property type="molecule type" value="Genomic_DNA"/>
</dbReference>
<dbReference type="Gene3D" id="3.40.50.11350">
    <property type="match status" value="1"/>
</dbReference>
<name>A0A9P7XKL7_9FUNG</name>
<gene>
    <name evidence="3" type="ORF">KI688_005216</name>
</gene>
<sequence length="1640" mass="184590">MADFTSFCQQINCSRARNLATSVMGVNGLPGEIKNATGIAPTKMNGKEFHVDMNGTYYGLMKARAYSVVQKYTTTLTRNTEPANLHMPQMEDAPERPESTDSASPDPNDAQADLLRRANMLFGLKDKLAMVTSGPNSPDSVVVDKDGMLQDGTDQQRVMFFGHIADELYRKLSQFCTPEDESVTLHFDGEPSIQKQAEHRARDDKLRKGTDALHQAIEQARVVGGSRRKAAYKRCRNLYKPTTVIQGEVIAELIKKYDCHVCLCRFQSDTCIAKLCAQSLNPQDIIVVSGDSDLICFGAVPRVLYPIGKSRELTLFEKDAILEVLDLPSERHLLLAAVVTGNDYTRGVPYFGIKKICEIIREMELPGSDVESFHWYVHEFLVRVRHQLLSERVPRKKRKRIDSQLSVTVDDFEHALSAFVGVQEDAVSSVDQNPHPQPFTSQQHTSIEQGGQRDCNAHEIVMRALLDLEYQKVAEAQARAAMGSTPPMEDKKPAPKTNVNRTRTAKTQRARREAAKRNRKRKKWRKSRFKSRTDNQVRYSPHRVSDPSTATPVSDNQLSTMSPSQPKKRPVDKQPKAVEDSPSASSSSSTDRSSKNKRRKASSKKKLARPRDIDATPTAPKLMDAFKFAFPTITQTVGSLKGCLRRSLRPLGISDDQVDTIASRLEKATSLINEARPHCKKSESIRARELAQRVYARYKTIIPHFSPINTTDIPLGDMQMEFGLATMMVKLGWSKDIIPLVDGDVPPEAQRQQDDDALDESPTTEPLGSDEYAADDDGCYKFKAGFLGDWWDHLLSLPAEKRPVFCPQPKLRGAFVMIPERAVWRILWGGTARNNPAKTIVETILSRAEASDCVDSDYGKVLETLFYGRRRPVGHDNDGGPDLRRTPYAKRTTRMAELAEGDPSRFGYRSLQDYCNRKLAYLRAAANCRDEGVPCTQSPPEFPANPSTKSRYALNNMIRSNGLELQVLAYDTKHEPHGALDPVMRIEKVLPDEDAIARIFQGKIPQCRGWDPGELVTAALCLIEHEREWNGAPDPGDPPVTNLMIRRAALYSPTTAARSERERVKNRKLQVVPGESIDGGIWARGVDPKGARTDVQSIQEIESCLPPKGQVTVEDFEDAVRVRVSTEPLLREFEGSLRMKKAAWEEKKAVRAELDMAVAAILRFCGPEPCLIAIGNGKFRTGINLASKHETLQSHFAKKVLRRLFYAIALACGMGLMIRVHNIMLYRLIITKKIEGYTNLKVVEKPPVCPLLRGATVCVHSEASKAALVDICGDFSASIGSCQDETYGSIVTTKDHIGDVSEYTFRIIVQGEGSELGDAVDKFVQRRSRWIVDIMQGDGYELLTTFDDPRRSAFMSQLDLIQHRCANFFNGATNEHGFGSKWHTVALGLSFGLYRNMTLMTPEVLSNFIPLTSCTEADMERAFKNTPPEHLFANWNESTINFQTIGTDLYDMVGQSYPKTKTPGFEDKDPFWLRTMVVYYATRPNYQFREQFRRHSPIRTPCMSVHVRHADKSSEAAPLEFPDYMGKAEEYKSETGVSNIYIMSDDGEVIKSTEQYKNFRFQYLDVPRPNEAWYDERDRGVPMDMLERDFLLDVYAAAQCEHQILTYSSNVGRLIGELSYAIRNKEPSLISLDREWLMWP</sequence>
<keyword evidence="4" id="KW-1185">Reference proteome</keyword>
<reference evidence="3" key="1">
    <citation type="submission" date="2021-06" db="EMBL/GenBank/DDBJ databases">
        <title>Genome Sequence of Mortierella hyaline Strain SCG-10, a Cold-Adapted, Nitrate-Reducing Fungus Isolated from Soil in Minnesota, USA.</title>
        <authorList>
            <person name="Aldossari N."/>
        </authorList>
    </citation>
    <scope>NUCLEOTIDE SEQUENCE</scope>
    <source>
        <strain evidence="3">SCG-10</strain>
    </source>
</reference>
<organism evidence="3 4">
    <name type="scientific">Linnemannia hyalina</name>
    <dbReference type="NCBI Taxonomy" id="64524"/>
    <lineage>
        <taxon>Eukaryota</taxon>
        <taxon>Fungi</taxon>
        <taxon>Fungi incertae sedis</taxon>
        <taxon>Mucoromycota</taxon>
        <taxon>Mortierellomycotina</taxon>
        <taxon>Mortierellomycetes</taxon>
        <taxon>Mortierellales</taxon>
        <taxon>Mortierellaceae</taxon>
        <taxon>Linnemannia</taxon>
    </lineage>
</organism>
<dbReference type="Proteomes" id="UP000707451">
    <property type="component" value="Unassembled WGS sequence"/>
</dbReference>
<evidence type="ECO:0000313" key="4">
    <source>
        <dbReference type="Proteomes" id="UP000707451"/>
    </source>
</evidence>
<dbReference type="OrthoDB" id="2449149at2759"/>
<feature type="compositionally biased region" description="Polar residues" evidence="1">
    <location>
        <begin position="429"/>
        <end position="449"/>
    </location>
</feature>
<feature type="region of interest" description="Disordered" evidence="1">
    <location>
        <begin position="427"/>
        <end position="452"/>
    </location>
</feature>
<feature type="compositionally biased region" description="Basic residues" evidence="1">
    <location>
        <begin position="595"/>
        <end position="608"/>
    </location>
</feature>
<comment type="caution">
    <text evidence="3">The sequence shown here is derived from an EMBL/GenBank/DDBJ whole genome shotgun (WGS) entry which is preliminary data.</text>
</comment>
<dbReference type="InterPro" id="IPR045573">
    <property type="entry name" value="Fut8_N_cat"/>
</dbReference>
<evidence type="ECO:0000313" key="3">
    <source>
        <dbReference type="EMBL" id="KAG9062302.1"/>
    </source>
</evidence>
<accession>A0A9P7XKL7</accession>
<feature type="compositionally biased region" description="Polar residues" evidence="1">
    <location>
        <begin position="546"/>
        <end position="565"/>
    </location>
</feature>
<feature type="region of interest" description="Disordered" evidence="1">
    <location>
        <begin position="744"/>
        <end position="772"/>
    </location>
</feature>
<protein>
    <recommendedName>
        <fullName evidence="2">Alpha-(1,6)-fucosyltransferase N- and catalytic domain-containing protein</fullName>
    </recommendedName>
</protein>
<feature type="compositionally biased region" description="Basic and acidic residues" evidence="1">
    <location>
        <begin position="569"/>
        <end position="579"/>
    </location>
</feature>
<feature type="domain" description="Alpha-(1,6)-fucosyltransferase N- and catalytic" evidence="2">
    <location>
        <begin position="1471"/>
        <end position="1621"/>
    </location>
</feature>
<proteinExistence type="predicted"/>
<evidence type="ECO:0000256" key="1">
    <source>
        <dbReference type="SAM" id="MobiDB-lite"/>
    </source>
</evidence>
<evidence type="ECO:0000259" key="2">
    <source>
        <dbReference type="Pfam" id="PF19745"/>
    </source>
</evidence>
<feature type="compositionally biased region" description="Low complexity" evidence="1">
    <location>
        <begin position="581"/>
        <end position="591"/>
    </location>
</feature>
<dbReference type="SUPFAM" id="SSF88723">
    <property type="entry name" value="PIN domain-like"/>
    <property type="match status" value="1"/>
</dbReference>
<dbReference type="PANTHER" id="PTHR13132">
    <property type="entry name" value="ALPHA- 1,6 -FUCOSYLTRANSFERASE"/>
    <property type="match status" value="1"/>
</dbReference>